<keyword evidence="2" id="KW-1185">Reference proteome</keyword>
<proteinExistence type="predicted"/>
<dbReference type="RefSeq" id="WP_228881984.1">
    <property type="nucleotide sequence ID" value="NZ_CABIIK010000042.1"/>
</dbReference>
<reference evidence="1" key="1">
    <citation type="submission" date="2021-11" db="EMBL/GenBank/DDBJ databases">
        <title>Isoprene-degrading acetogen.</title>
        <authorList>
            <person name="Yang Y."/>
            <person name="Jin H."/>
            <person name="Yan J."/>
        </authorList>
    </citation>
    <scope>NUCLEOTIDE SEQUENCE</scope>
    <source>
        <strain evidence="1">Berkeley</strain>
    </source>
</reference>
<protein>
    <submittedName>
        <fullName evidence="1">Uncharacterized protein</fullName>
    </submittedName>
</protein>
<accession>A0ABY6HLB2</accession>
<evidence type="ECO:0000313" key="1">
    <source>
        <dbReference type="EMBL" id="UYO64381.1"/>
    </source>
</evidence>
<evidence type="ECO:0000313" key="2">
    <source>
        <dbReference type="Proteomes" id="UP001163550"/>
    </source>
</evidence>
<organism evidence="1 2">
    <name type="scientific">Acetobacterium wieringae</name>
    <dbReference type="NCBI Taxonomy" id="52694"/>
    <lineage>
        <taxon>Bacteria</taxon>
        <taxon>Bacillati</taxon>
        <taxon>Bacillota</taxon>
        <taxon>Clostridia</taxon>
        <taxon>Eubacteriales</taxon>
        <taxon>Eubacteriaceae</taxon>
        <taxon>Acetobacterium</taxon>
    </lineage>
</organism>
<dbReference type="EMBL" id="CP087994">
    <property type="protein sequence ID" value="UYO64381.1"/>
    <property type="molecule type" value="Genomic_DNA"/>
</dbReference>
<name>A0ABY6HLB2_9FIRM</name>
<sequence>MNNLYADYMQEQKEDVKTDQVRKDIEITLTDKQYSNLKLKAYQAGFKNAGDFIQSFVSDLTGWCSNGSDERDLADQWYQRAHGMSEFYYYFHFFLFNYDYMNLVMMSELLVDEDYFEAVYEEYTEQAWGQDVQSREECLELLKELVKADVEL</sequence>
<dbReference type="Proteomes" id="UP001163550">
    <property type="component" value="Chromosome"/>
</dbReference>
<gene>
    <name evidence="1" type="ORF">LNN31_08155</name>
</gene>